<dbReference type="Gene3D" id="2.130.10.10">
    <property type="entry name" value="YVTN repeat-like/Quinoprotein amine dehydrogenase"/>
    <property type="match status" value="1"/>
</dbReference>
<protein>
    <submittedName>
        <fullName evidence="1">Uncharacterized protein</fullName>
    </submittedName>
</protein>
<name>A0A095SQG6_9FLAO</name>
<evidence type="ECO:0000313" key="2">
    <source>
        <dbReference type="Proteomes" id="UP000029554"/>
    </source>
</evidence>
<dbReference type="EMBL" id="JRHH01000006">
    <property type="protein sequence ID" value="KGD66827.1"/>
    <property type="molecule type" value="Genomic_DNA"/>
</dbReference>
<dbReference type="RefSeq" id="WP_035128674.1">
    <property type="nucleotide sequence ID" value="NZ_JRHH01000006.1"/>
</dbReference>
<dbReference type="SUPFAM" id="SSF50978">
    <property type="entry name" value="WD40 repeat-like"/>
    <property type="match status" value="1"/>
</dbReference>
<dbReference type="InterPro" id="IPR015943">
    <property type="entry name" value="WD40/YVTN_repeat-like_dom_sf"/>
</dbReference>
<keyword evidence="2" id="KW-1185">Reference proteome</keyword>
<dbReference type="OrthoDB" id="1325014at2"/>
<dbReference type="InterPro" id="IPR036322">
    <property type="entry name" value="WD40_repeat_dom_sf"/>
</dbReference>
<proteinExistence type="predicted"/>
<dbReference type="AlphaFoldDB" id="A0A095SQG6"/>
<accession>A0A095SQG6</accession>
<dbReference type="Proteomes" id="UP000029554">
    <property type="component" value="Unassembled WGS sequence"/>
</dbReference>
<reference evidence="1 2" key="1">
    <citation type="submission" date="2014-09" db="EMBL/GenBank/DDBJ databases">
        <title>Whole Genome Shotgun of Flavobacterium aquatile LMG 4008.</title>
        <authorList>
            <person name="Gale A.N."/>
            <person name="Pipes S.E."/>
            <person name="Newman J.D."/>
        </authorList>
    </citation>
    <scope>NUCLEOTIDE SEQUENCE [LARGE SCALE GENOMIC DNA]</scope>
    <source>
        <strain evidence="1 2">LMG 4008</strain>
    </source>
</reference>
<sequence length="430" mass="50543">MKFYAIYLFCFFGIAQGSSQSKSNVNNQINLLNLEYKDFVSVKNNIYAIARNNDLIVINLKDDSFKLIEKNISAVAKKSNNELIFGSKDGKIFILNKKQKIKQIEKIDAKIFSILINSKDEYIIYSNKSIHFNKADYIPKKKTNFYGKVREKYTGTLLIEPDFIYLDKMDFIWFAYDEGEFGGNVCFFDLNKKEFIYDDWLRLDDGVKYKDRNDYFTQLKEKYPEIIKVRERDTIYKYPFNLGISSVTKGVAYNNSDDLFMTSSGGGHTMIYATENDFNYYVDGTIVKVSKKENNYYRSCFDQRILEDEKYKIAFERDLMGFKNKDRELRGKILTENEINKLGPISFNKYDNKLYFFSSKGFYTLNNSGCTFSKKLFFIPKLTCYVQSESGYCTHLHVTKFEFISENEIIFLTMNNGIGYYNGESIKYYR</sequence>
<evidence type="ECO:0000313" key="1">
    <source>
        <dbReference type="EMBL" id="KGD66827.1"/>
    </source>
</evidence>
<gene>
    <name evidence="1" type="ORF">LG45_15460</name>
</gene>
<comment type="caution">
    <text evidence="1">The sequence shown here is derived from an EMBL/GenBank/DDBJ whole genome shotgun (WGS) entry which is preliminary data.</text>
</comment>
<dbReference type="eggNOG" id="ENOG5032PMT">
    <property type="taxonomic scope" value="Bacteria"/>
</dbReference>
<organism evidence="1 2">
    <name type="scientific">Flavobacterium aquatile LMG 4008 = ATCC 11947</name>
    <dbReference type="NCBI Taxonomy" id="1453498"/>
    <lineage>
        <taxon>Bacteria</taxon>
        <taxon>Pseudomonadati</taxon>
        <taxon>Bacteroidota</taxon>
        <taxon>Flavobacteriia</taxon>
        <taxon>Flavobacteriales</taxon>
        <taxon>Flavobacteriaceae</taxon>
        <taxon>Flavobacterium</taxon>
    </lineage>
</organism>